<feature type="chain" id="PRO_5041682820" evidence="1">
    <location>
        <begin position="29"/>
        <end position="67"/>
    </location>
</feature>
<dbReference type="Proteomes" id="UP001187415">
    <property type="component" value="Unassembled WGS sequence"/>
</dbReference>
<keyword evidence="1" id="KW-0732">Signal</keyword>
<name>A0AA88LIU2_CHASR</name>
<evidence type="ECO:0000256" key="1">
    <source>
        <dbReference type="SAM" id="SignalP"/>
    </source>
</evidence>
<dbReference type="AlphaFoldDB" id="A0AA88LIU2"/>
<evidence type="ECO:0000313" key="3">
    <source>
        <dbReference type="Proteomes" id="UP001187415"/>
    </source>
</evidence>
<feature type="signal peptide" evidence="1">
    <location>
        <begin position="1"/>
        <end position="28"/>
    </location>
</feature>
<reference evidence="2" key="1">
    <citation type="submission" date="2023-07" db="EMBL/GenBank/DDBJ databases">
        <title>Chromosome-level Genome Assembly of Striped Snakehead (Channa striata).</title>
        <authorList>
            <person name="Liu H."/>
        </authorList>
    </citation>
    <scope>NUCLEOTIDE SEQUENCE</scope>
    <source>
        <strain evidence="2">Gz</strain>
        <tissue evidence="2">Muscle</tissue>
    </source>
</reference>
<sequence length="67" mass="6776">MLPCDAGVPHCAAVALCLEAGMLHAAHAWLLMSAALDSQTDSPPCAGLTEGKLGCGNVLKSDPALFL</sequence>
<organism evidence="2 3">
    <name type="scientific">Channa striata</name>
    <name type="common">Snakehead murrel</name>
    <name type="synonym">Ophicephalus striatus</name>
    <dbReference type="NCBI Taxonomy" id="64152"/>
    <lineage>
        <taxon>Eukaryota</taxon>
        <taxon>Metazoa</taxon>
        <taxon>Chordata</taxon>
        <taxon>Craniata</taxon>
        <taxon>Vertebrata</taxon>
        <taxon>Euteleostomi</taxon>
        <taxon>Actinopterygii</taxon>
        <taxon>Neopterygii</taxon>
        <taxon>Teleostei</taxon>
        <taxon>Neoteleostei</taxon>
        <taxon>Acanthomorphata</taxon>
        <taxon>Anabantaria</taxon>
        <taxon>Anabantiformes</taxon>
        <taxon>Channoidei</taxon>
        <taxon>Channidae</taxon>
        <taxon>Channa</taxon>
    </lineage>
</organism>
<accession>A0AA88LIU2</accession>
<gene>
    <name evidence="2" type="ORF">Q5P01_024347</name>
</gene>
<protein>
    <submittedName>
        <fullName evidence="2">Uncharacterized protein</fullName>
    </submittedName>
</protein>
<keyword evidence="3" id="KW-1185">Reference proteome</keyword>
<evidence type="ECO:0000313" key="2">
    <source>
        <dbReference type="EMBL" id="KAK2818786.1"/>
    </source>
</evidence>
<comment type="caution">
    <text evidence="2">The sequence shown here is derived from an EMBL/GenBank/DDBJ whole genome shotgun (WGS) entry which is preliminary data.</text>
</comment>
<proteinExistence type="predicted"/>
<dbReference type="EMBL" id="JAUPFM010000020">
    <property type="protein sequence ID" value="KAK2818786.1"/>
    <property type="molecule type" value="Genomic_DNA"/>
</dbReference>